<keyword evidence="2" id="KW-0472">Membrane</keyword>
<evidence type="ECO:0000313" key="4">
    <source>
        <dbReference type="Proteomes" id="UP000239907"/>
    </source>
</evidence>
<evidence type="ECO:0008006" key="5">
    <source>
        <dbReference type="Google" id="ProtNLM"/>
    </source>
</evidence>
<evidence type="ECO:0000313" key="3">
    <source>
        <dbReference type="EMBL" id="PQJ29295.1"/>
    </source>
</evidence>
<gene>
    <name evidence="3" type="ORF">BSZ32_12875</name>
</gene>
<comment type="caution">
    <text evidence="3">The sequence shown here is derived from an EMBL/GenBank/DDBJ whole genome shotgun (WGS) entry which is preliminary data.</text>
</comment>
<evidence type="ECO:0000256" key="2">
    <source>
        <dbReference type="SAM" id="Phobius"/>
    </source>
</evidence>
<feature type="transmembrane region" description="Helical" evidence="2">
    <location>
        <begin position="9"/>
        <end position="29"/>
    </location>
</feature>
<keyword evidence="2" id="KW-1133">Transmembrane helix</keyword>
<name>A0A2S7U2T6_9BACT</name>
<dbReference type="Proteomes" id="UP000239907">
    <property type="component" value="Unassembled WGS sequence"/>
</dbReference>
<protein>
    <recommendedName>
        <fullName evidence="5">Cytochrome c domain-containing protein</fullName>
    </recommendedName>
</protein>
<sequence length="126" mass="13475">MSTDLSRKITIAVSLTIVAAIGIGTLIFISQASEKETELSTWNNDGPKHPVYINHPDGLPMVGSGKRAQDGSIISVRCNTCHDNKASNSDAHTGSEIQDFHQSLTFNHARSAASVVTTQKTTKPSI</sequence>
<keyword evidence="4" id="KW-1185">Reference proteome</keyword>
<reference evidence="3 4" key="1">
    <citation type="submission" date="2016-12" db="EMBL/GenBank/DDBJ databases">
        <title>Study of bacterial adaptation to deep sea.</title>
        <authorList>
            <person name="Song J."/>
            <person name="Yoshizawa S."/>
            <person name="Kogure K."/>
        </authorList>
    </citation>
    <scope>NUCLEOTIDE SEQUENCE [LARGE SCALE GENOMIC DNA]</scope>
    <source>
        <strain evidence="3 4">SAORIC-165</strain>
    </source>
</reference>
<keyword evidence="2" id="KW-0812">Transmembrane</keyword>
<dbReference type="EMBL" id="MQWA01000001">
    <property type="protein sequence ID" value="PQJ29295.1"/>
    <property type="molecule type" value="Genomic_DNA"/>
</dbReference>
<organism evidence="3 4">
    <name type="scientific">Rubritalea profundi</name>
    <dbReference type="NCBI Taxonomy" id="1658618"/>
    <lineage>
        <taxon>Bacteria</taxon>
        <taxon>Pseudomonadati</taxon>
        <taxon>Verrucomicrobiota</taxon>
        <taxon>Verrucomicrobiia</taxon>
        <taxon>Verrucomicrobiales</taxon>
        <taxon>Rubritaleaceae</taxon>
        <taxon>Rubritalea</taxon>
    </lineage>
</organism>
<dbReference type="AlphaFoldDB" id="A0A2S7U2T6"/>
<evidence type="ECO:0000256" key="1">
    <source>
        <dbReference type="SAM" id="MobiDB-lite"/>
    </source>
</evidence>
<proteinExistence type="predicted"/>
<dbReference type="RefSeq" id="WP_206018837.1">
    <property type="nucleotide sequence ID" value="NZ_MQWA01000001.1"/>
</dbReference>
<feature type="region of interest" description="Disordered" evidence="1">
    <location>
        <begin position="40"/>
        <end position="67"/>
    </location>
</feature>
<accession>A0A2S7U2T6</accession>